<gene>
    <name evidence="2" type="ORF">SMAR0320_LOCUS2130</name>
</gene>
<evidence type="ECO:0000313" key="2">
    <source>
        <dbReference type="EMBL" id="CAD9575925.1"/>
    </source>
</evidence>
<feature type="compositionally biased region" description="Low complexity" evidence="1">
    <location>
        <begin position="1"/>
        <end position="19"/>
    </location>
</feature>
<feature type="compositionally biased region" description="Acidic residues" evidence="1">
    <location>
        <begin position="141"/>
        <end position="160"/>
    </location>
</feature>
<feature type="region of interest" description="Disordered" evidence="1">
    <location>
        <begin position="141"/>
        <end position="170"/>
    </location>
</feature>
<feature type="compositionally biased region" description="Basic and acidic residues" evidence="1">
    <location>
        <begin position="161"/>
        <end position="170"/>
    </location>
</feature>
<dbReference type="EMBL" id="HBGZ01003134">
    <property type="protein sequence ID" value="CAD9575925.1"/>
    <property type="molecule type" value="Transcribed_RNA"/>
</dbReference>
<dbReference type="AlphaFoldDB" id="A0A7S2KIL3"/>
<feature type="region of interest" description="Disordered" evidence="1">
    <location>
        <begin position="69"/>
        <end position="99"/>
    </location>
</feature>
<accession>A0A7S2KIL3</accession>
<sequence length="471" mass="53710">MMGQYPQQQMQNQQQQQQQALPSARPMSMATLAGEQIVINNGITHGSTSVLFPRSGTIDDGTNCPLVRNSLDVNRPNEEVRVDNNSGLDSSNNEENEESDCIIEHDEAQSEDQSESQINYRFNEDQGDDCSYSTYNSSLFSEDDSLQDDVDEESVQDDEESKQVGEESSGHHQTIVYQIWLENVDLFKAIRSAEIDHDGSTEFSTLLSELTKVGSVSDWSSFWSKIDQLRTFINFAQLRYIALSYNGNSCDAEDALHIAYSLVRHNGEWFRLETVNRACIASRFEGVKERVGGVIRYDCTPPWDLGCNFNIPPIDNNPDGRVYFAKYGWKEREETIINTLLTAPGSSPSIKKWCTNMLSCKIGCVYQATLRSRLSQMFWACGFIDSIIYNSRCTNQPRHDEKREHCNRVEQWTRYGEWFMRVEGEFNCVAKRRLHGTSTFFFDDYGHLIDTGFISLETVLILVRQGTISSI</sequence>
<organism evidence="2">
    <name type="scientific">Skeletonema marinoi</name>
    <dbReference type="NCBI Taxonomy" id="267567"/>
    <lineage>
        <taxon>Eukaryota</taxon>
        <taxon>Sar</taxon>
        <taxon>Stramenopiles</taxon>
        <taxon>Ochrophyta</taxon>
        <taxon>Bacillariophyta</taxon>
        <taxon>Coscinodiscophyceae</taxon>
        <taxon>Thalassiosirophycidae</taxon>
        <taxon>Thalassiosirales</taxon>
        <taxon>Skeletonemataceae</taxon>
        <taxon>Skeletonema</taxon>
        <taxon>Skeletonema marinoi-dohrnii complex</taxon>
    </lineage>
</organism>
<proteinExistence type="predicted"/>
<feature type="region of interest" description="Disordered" evidence="1">
    <location>
        <begin position="1"/>
        <end position="26"/>
    </location>
</feature>
<reference evidence="2" key="1">
    <citation type="submission" date="2021-01" db="EMBL/GenBank/DDBJ databases">
        <authorList>
            <person name="Corre E."/>
            <person name="Pelletier E."/>
            <person name="Niang G."/>
            <person name="Scheremetjew M."/>
            <person name="Finn R."/>
            <person name="Kale V."/>
            <person name="Holt S."/>
            <person name="Cochrane G."/>
            <person name="Meng A."/>
            <person name="Brown T."/>
            <person name="Cohen L."/>
        </authorList>
    </citation>
    <scope>NUCLEOTIDE SEQUENCE</scope>
    <source>
        <strain evidence="2">SM1012Den-03</strain>
    </source>
</reference>
<name>A0A7S2KIL3_9STRA</name>
<protein>
    <submittedName>
        <fullName evidence="2">Uncharacterized protein</fullName>
    </submittedName>
</protein>
<evidence type="ECO:0000256" key="1">
    <source>
        <dbReference type="SAM" id="MobiDB-lite"/>
    </source>
</evidence>